<organism evidence="7 8">
    <name type="scientific">Acetilactobacillus jinshanensis</name>
    <dbReference type="NCBI Taxonomy" id="1720083"/>
    <lineage>
        <taxon>Bacteria</taxon>
        <taxon>Bacillati</taxon>
        <taxon>Bacillota</taxon>
        <taxon>Bacilli</taxon>
        <taxon>Lactobacillales</taxon>
        <taxon>Lactobacillaceae</taxon>
        <taxon>Acetilactobacillus</taxon>
    </lineage>
</organism>
<keyword evidence="4 5" id="KW-0788">Thiol protease</keyword>
<dbReference type="KEGG" id="lji:ELX58_07740"/>
<dbReference type="InterPro" id="IPR038765">
    <property type="entry name" value="Papain-like_cys_pep_sf"/>
</dbReference>
<dbReference type="Gene3D" id="3.90.70.10">
    <property type="entry name" value="Cysteine proteinases"/>
    <property type="match status" value="1"/>
</dbReference>
<keyword evidence="3 5" id="KW-0378">Hydrolase</keyword>
<dbReference type="OrthoDB" id="1111399at2"/>
<sequence>MLMHKITKKELEQMNDNLKRQPEAGVVSRAVQENGINNVARNPKVRAHLNRVFSVDLDTKTITNQKHAGLCWMFATLNFLRHYFSKKYHVKDFELSSNYLFFWDKIERANVFYDHVIETAKKSTYDRALDGYLRYPDDDGGEWDMAVSLIEKYGLMPASAFPRTSVANNTDDFAMVLGLKLRRDAVILRHLVQKGKTAELKSTKTKMMDQVYRMVSESLGVPPEKFDLEYRDDKKRKNNKDKDANYHLVKGLTPLDFYHKYFKGVHLDDYVPVGNYPDKKMNQLYRQKSGDNVEGGKDIHFLNLPMSALKKAAIKQMKDGWGVWFGNDVMQQEATKKGYLDDQLYQRGKLFNVDLDMTKRERFVYKDAMDSHAMTLTGVDLVDGKPKTWKVENSWGSKVGESGYFVMNDGWMNKYVYEVIVNKKYLTKDQQKMLHMKPIELKPWE</sequence>
<dbReference type="PANTHER" id="PTHR10363">
    <property type="entry name" value="BLEOMYCIN HYDROLASE"/>
    <property type="match status" value="1"/>
</dbReference>
<keyword evidence="8" id="KW-1185">Reference proteome</keyword>
<dbReference type="Proteomes" id="UP000294321">
    <property type="component" value="Chromosome"/>
</dbReference>
<gene>
    <name evidence="7" type="ORF">ELX58_07740</name>
</gene>
<evidence type="ECO:0000256" key="6">
    <source>
        <dbReference type="PIRSR" id="PIRSR005700-1"/>
    </source>
</evidence>
<feature type="active site" evidence="6">
    <location>
        <position position="393"/>
    </location>
</feature>
<dbReference type="CDD" id="cd00585">
    <property type="entry name" value="Peptidase_C1B"/>
    <property type="match status" value="1"/>
</dbReference>
<evidence type="ECO:0000256" key="4">
    <source>
        <dbReference type="ARBA" id="ARBA00022807"/>
    </source>
</evidence>
<evidence type="ECO:0000256" key="5">
    <source>
        <dbReference type="PIRNR" id="PIRNR005700"/>
    </source>
</evidence>
<feature type="active site" evidence="6">
    <location>
        <position position="71"/>
    </location>
</feature>
<dbReference type="PANTHER" id="PTHR10363:SF2">
    <property type="entry name" value="BLEOMYCIN HYDROLASE"/>
    <property type="match status" value="1"/>
</dbReference>
<dbReference type="GO" id="GO:0005737">
    <property type="term" value="C:cytoplasm"/>
    <property type="evidence" value="ECO:0007669"/>
    <property type="project" value="UniProtKB-SubCell"/>
</dbReference>
<evidence type="ECO:0000256" key="3">
    <source>
        <dbReference type="ARBA" id="ARBA00022801"/>
    </source>
</evidence>
<protein>
    <recommendedName>
        <fullName evidence="5">Aminopeptidase</fullName>
    </recommendedName>
</protein>
<accession>A0A4P6ZM83</accession>
<dbReference type="AlphaFoldDB" id="A0A4P6ZM83"/>
<dbReference type="GO" id="GO:0006508">
    <property type="term" value="P:proteolysis"/>
    <property type="evidence" value="ECO:0007669"/>
    <property type="project" value="UniProtKB-KW"/>
</dbReference>
<proteinExistence type="inferred from homology"/>
<keyword evidence="2 5" id="KW-0645">Protease</keyword>
<evidence type="ECO:0000256" key="1">
    <source>
        <dbReference type="ARBA" id="ARBA00004496"/>
    </source>
</evidence>
<evidence type="ECO:0000256" key="2">
    <source>
        <dbReference type="ARBA" id="ARBA00022670"/>
    </source>
</evidence>
<comment type="similarity">
    <text evidence="5">Belongs to the peptidase C1 family.</text>
</comment>
<dbReference type="PIRSF" id="PIRSF005700">
    <property type="entry name" value="PepC"/>
    <property type="match status" value="1"/>
</dbReference>
<evidence type="ECO:0000313" key="7">
    <source>
        <dbReference type="EMBL" id="QBP18966.1"/>
    </source>
</evidence>
<dbReference type="PROSITE" id="PS00139">
    <property type="entry name" value="THIOL_PROTEASE_CYS"/>
    <property type="match status" value="1"/>
</dbReference>
<feature type="active site" evidence="6">
    <location>
        <position position="372"/>
    </location>
</feature>
<dbReference type="InterPro" id="IPR000169">
    <property type="entry name" value="Pept_cys_AS"/>
</dbReference>
<dbReference type="EMBL" id="CP034726">
    <property type="protein sequence ID" value="QBP18966.1"/>
    <property type="molecule type" value="Genomic_DNA"/>
</dbReference>
<dbReference type="SUPFAM" id="SSF54001">
    <property type="entry name" value="Cysteine proteinases"/>
    <property type="match status" value="1"/>
</dbReference>
<reference evidence="8" key="1">
    <citation type="submission" date="2018-12" db="EMBL/GenBank/DDBJ databases">
        <title>A new species of lactobacillus.</title>
        <authorList>
            <person name="Jian Y."/>
            <person name="Xin L."/>
            <person name="Hong Z.J."/>
            <person name="Ming L.Z."/>
            <person name="Hong X.Z."/>
        </authorList>
    </citation>
    <scope>NUCLEOTIDE SEQUENCE [LARGE SCALE GENOMIC DNA]</scope>
    <source>
        <strain evidence="8">HSLZ-75</strain>
    </source>
</reference>
<comment type="subcellular location">
    <subcellularLocation>
        <location evidence="1">Cytoplasm</location>
    </subcellularLocation>
</comment>
<dbReference type="InterPro" id="IPR004134">
    <property type="entry name" value="Peptidase_C1B"/>
</dbReference>
<evidence type="ECO:0000313" key="8">
    <source>
        <dbReference type="Proteomes" id="UP000294321"/>
    </source>
</evidence>
<dbReference type="GO" id="GO:0043418">
    <property type="term" value="P:homocysteine catabolic process"/>
    <property type="evidence" value="ECO:0007669"/>
    <property type="project" value="TreeGrafter"/>
</dbReference>
<dbReference type="GO" id="GO:0009636">
    <property type="term" value="P:response to toxic substance"/>
    <property type="evidence" value="ECO:0007669"/>
    <property type="project" value="TreeGrafter"/>
</dbReference>
<name>A0A4P6ZM83_9LACO</name>
<dbReference type="Pfam" id="PF03051">
    <property type="entry name" value="Peptidase_C1_2"/>
    <property type="match status" value="1"/>
</dbReference>
<keyword evidence="5 7" id="KW-0031">Aminopeptidase</keyword>
<dbReference type="GO" id="GO:0070005">
    <property type="term" value="F:cysteine-type aminopeptidase activity"/>
    <property type="evidence" value="ECO:0007669"/>
    <property type="project" value="InterPro"/>
</dbReference>